<keyword evidence="2" id="KW-1185">Reference proteome</keyword>
<name>A0ABR1EBA6_NECAM</name>
<evidence type="ECO:0000313" key="2">
    <source>
        <dbReference type="Proteomes" id="UP001303046"/>
    </source>
</evidence>
<gene>
    <name evidence="1" type="primary">Necator_chrX.g21251</name>
    <name evidence="1" type="ORF">RB195_021090</name>
</gene>
<dbReference type="Proteomes" id="UP001303046">
    <property type="component" value="Unassembled WGS sequence"/>
</dbReference>
<accession>A0ABR1EBA6</accession>
<dbReference type="EMBL" id="JAVFWL010000006">
    <property type="protein sequence ID" value="KAK6759271.1"/>
    <property type="molecule type" value="Genomic_DNA"/>
</dbReference>
<protein>
    <submittedName>
        <fullName evidence="1">Uncharacterized protein</fullName>
    </submittedName>
</protein>
<evidence type="ECO:0000313" key="1">
    <source>
        <dbReference type="EMBL" id="KAK6759271.1"/>
    </source>
</evidence>
<sequence length="106" mass="11804">MPHTSIGYYTMYGGDVGGYAVAVRNDCNNLARGFGSRPSRITFVRLRDRRGLKLSVVSVRAPTEAAEDYRRDAFYGELNMIFKTDIQDTQSPGGCSAELMRTTIRS</sequence>
<organism evidence="1 2">
    <name type="scientific">Necator americanus</name>
    <name type="common">Human hookworm</name>
    <dbReference type="NCBI Taxonomy" id="51031"/>
    <lineage>
        <taxon>Eukaryota</taxon>
        <taxon>Metazoa</taxon>
        <taxon>Ecdysozoa</taxon>
        <taxon>Nematoda</taxon>
        <taxon>Chromadorea</taxon>
        <taxon>Rhabditida</taxon>
        <taxon>Rhabditina</taxon>
        <taxon>Rhabditomorpha</taxon>
        <taxon>Strongyloidea</taxon>
        <taxon>Ancylostomatidae</taxon>
        <taxon>Bunostominae</taxon>
        <taxon>Necator</taxon>
    </lineage>
</organism>
<comment type="caution">
    <text evidence="1">The sequence shown here is derived from an EMBL/GenBank/DDBJ whole genome shotgun (WGS) entry which is preliminary data.</text>
</comment>
<reference evidence="1 2" key="1">
    <citation type="submission" date="2023-08" db="EMBL/GenBank/DDBJ databases">
        <title>A Necator americanus chromosomal reference genome.</title>
        <authorList>
            <person name="Ilik V."/>
            <person name="Petrzelkova K.J."/>
            <person name="Pardy F."/>
            <person name="Fuh T."/>
            <person name="Niatou-Singa F.S."/>
            <person name="Gouil Q."/>
            <person name="Baker L."/>
            <person name="Ritchie M.E."/>
            <person name="Jex A.R."/>
            <person name="Gazzola D."/>
            <person name="Li H."/>
            <person name="Toshio Fujiwara R."/>
            <person name="Zhan B."/>
            <person name="Aroian R.V."/>
            <person name="Pafco B."/>
            <person name="Schwarz E.M."/>
        </authorList>
    </citation>
    <scope>NUCLEOTIDE SEQUENCE [LARGE SCALE GENOMIC DNA]</scope>
    <source>
        <strain evidence="1 2">Aroian</strain>
        <tissue evidence="1">Whole animal</tissue>
    </source>
</reference>
<proteinExistence type="predicted"/>